<feature type="signal peptide" evidence="2">
    <location>
        <begin position="1"/>
        <end position="18"/>
    </location>
</feature>
<keyword evidence="4" id="KW-1185">Reference proteome</keyword>
<protein>
    <recommendedName>
        <fullName evidence="5">L domain-like protein</fullName>
    </recommendedName>
</protein>
<dbReference type="SUPFAM" id="SSF52058">
    <property type="entry name" value="L domain-like"/>
    <property type="match status" value="1"/>
</dbReference>
<dbReference type="Gene3D" id="3.80.10.10">
    <property type="entry name" value="Ribonuclease Inhibitor"/>
    <property type="match status" value="1"/>
</dbReference>
<name>A0A1Y2CYX8_9FUNG</name>
<dbReference type="InterPro" id="IPR032675">
    <property type="entry name" value="LRR_dom_sf"/>
</dbReference>
<dbReference type="AlphaFoldDB" id="A0A1Y2CYX8"/>
<evidence type="ECO:0000256" key="2">
    <source>
        <dbReference type="SAM" id="SignalP"/>
    </source>
</evidence>
<feature type="transmembrane region" description="Helical" evidence="1">
    <location>
        <begin position="185"/>
        <end position="203"/>
    </location>
</feature>
<gene>
    <name evidence="3" type="ORF">LY90DRAFT_289009</name>
</gene>
<evidence type="ECO:0008006" key="5">
    <source>
        <dbReference type="Google" id="ProtNLM"/>
    </source>
</evidence>
<keyword evidence="1" id="KW-1133">Transmembrane helix</keyword>
<sequence length="204" mass="23669">MKFYNLFLLTINISLIFCLEPNQECEILNNYSSYFDDINCCKNENIECNESQSHIIRINLRNSIRTEMRDNFSLGTFLNQFPALEWLDISNNGLSGDLIIPYNTTLVELNASENSFDGKFVIPDNSEIETFFSNGESKLRVLNINSNYFKGNLIIPKNSSLTILLLQRSLNLFSFKLYMPTTMNFFSYKFIFVPSLVIYICFLV</sequence>
<organism evidence="3 4">
    <name type="scientific">Neocallimastix californiae</name>
    <dbReference type="NCBI Taxonomy" id="1754190"/>
    <lineage>
        <taxon>Eukaryota</taxon>
        <taxon>Fungi</taxon>
        <taxon>Fungi incertae sedis</taxon>
        <taxon>Chytridiomycota</taxon>
        <taxon>Chytridiomycota incertae sedis</taxon>
        <taxon>Neocallimastigomycetes</taxon>
        <taxon>Neocallimastigales</taxon>
        <taxon>Neocallimastigaceae</taxon>
        <taxon>Neocallimastix</taxon>
    </lineage>
</organism>
<evidence type="ECO:0000313" key="4">
    <source>
        <dbReference type="Proteomes" id="UP000193920"/>
    </source>
</evidence>
<dbReference type="EMBL" id="MCOG01000094">
    <property type="protein sequence ID" value="ORY52157.1"/>
    <property type="molecule type" value="Genomic_DNA"/>
</dbReference>
<evidence type="ECO:0000313" key="3">
    <source>
        <dbReference type="EMBL" id="ORY52157.1"/>
    </source>
</evidence>
<reference evidence="3 4" key="1">
    <citation type="submission" date="2016-08" db="EMBL/GenBank/DDBJ databases">
        <title>A Parts List for Fungal Cellulosomes Revealed by Comparative Genomics.</title>
        <authorList>
            <consortium name="DOE Joint Genome Institute"/>
            <person name="Haitjema C.H."/>
            <person name="Gilmore S.P."/>
            <person name="Henske J.K."/>
            <person name="Solomon K.V."/>
            <person name="De Groot R."/>
            <person name="Kuo A."/>
            <person name="Mondo S.J."/>
            <person name="Salamov A.A."/>
            <person name="Labutti K."/>
            <person name="Zhao Z."/>
            <person name="Chiniquy J."/>
            <person name="Barry K."/>
            <person name="Brewer H.M."/>
            <person name="Purvine S.O."/>
            <person name="Wright A.T."/>
            <person name="Boxma B."/>
            <person name="Van Alen T."/>
            <person name="Hackstein J.H."/>
            <person name="Baker S.E."/>
            <person name="Grigoriev I.V."/>
            <person name="O'Malley M.A."/>
        </authorList>
    </citation>
    <scope>NUCLEOTIDE SEQUENCE [LARGE SCALE GENOMIC DNA]</scope>
    <source>
        <strain evidence="3 4">G1</strain>
    </source>
</reference>
<dbReference type="PANTHER" id="PTHR48065:SF11">
    <property type="entry name" value="OS11G0213300 PROTEIN"/>
    <property type="match status" value="1"/>
</dbReference>
<keyword evidence="1" id="KW-0812">Transmembrane</keyword>
<comment type="caution">
    <text evidence="3">The sequence shown here is derived from an EMBL/GenBank/DDBJ whole genome shotgun (WGS) entry which is preliminary data.</text>
</comment>
<accession>A0A1Y2CYX8</accession>
<dbReference type="PANTHER" id="PTHR48065">
    <property type="entry name" value="OS10G0469600 PROTEIN"/>
    <property type="match status" value="1"/>
</dbReference>
<keyword evidence="1" id="KW-0472">Membrane</keyword>
<proteinExistence type="predicted"/>
<feature type="chain" id="PRO_5012688817" description="L domain-like protein" evidence="2">
    <location>
        <begin position="19"/>
        <end position="204"/>
    </location>
</feature>
<dbReference type="Proteomes" id="UP000193920">
    <property type="component" value="Unassembled WGS sequence"/>
</dbReference>
<keyword evidence="2" id="KW-0732">Signal</keyword>
<evidence type="ECO:0000256" key="1">
    <source>
        <dbReference type="SAM" id="Phobius"/>
    </source>
</evidence>